<dbReference type="InParanoid" id="A0A369J5I6"/>
<gene>
    <name evidence="2" type="ORF">Hypma_001661</name>
</gene>
<name>A0A369J5I6_HYPMA</name>
<dbReference type="PANTHER" id="PTHR33266">
    <property type="entry name" value="CHROMOSOME 15, WHOLE GENOME SHOTGUN SEQUENCE"/>
    <property type="match status" value="1"/>
</dbReference>
<dbReference type="STRING" id="39966.A0A369J5I6"/>
<protein>
    <submittedName>
        <fullName evidence="2">Uncharacterized protein</fullName>
    </submittedName>
</protein>
<dbReference type="Proteomes" id="UP000076154">
    <property type="component" value="Unassembled WGS sequence"/>
</dbReference>
<comment type="caution">
    <text evidence="2">The sequence shown here is derived from an EMBL/GenBank/DDBJ whole genome shotgun (WGS) entry which is preliminary data.</text>
</comment>
<dbReference type="EMBL" id="LUEZ02000113">
    <property type="protein sequence ID" value="RDB17311.1"/>
    <property type="molecule type" value="Genomic_DNA"/>
</dbReference>
<evidence type="ECO:0000313" key="3">
    <source>
        <dbReference type="Proteomes" id="UP000076154"/>
    </source>
</evidence>
<reference evidence="2" key="1">
    <citation type="submission" date="2018-04" db="EMBL/GenBank/DDBJ databases">
        <title>Whole genome sequencing of Hypsizygus marmoreus.</title>
        <authorList>
            <person name="Choi I.-G."/>
            <person name="Min B."/>
            <person name="Kim J.-G."/>
            <person name="Kim S."/>
            <person name="Oh Y.-L."/>
            <person name="Kong W.-S."/>
            <person name="Park H."/>
            <person name="Jeong J."/>
            <person name="Song E.-S."/>
        </authorList>
    </citation>
    <scope>NUCLEOTIDE SEQUENCE [LARGE SCALE GENOMIC DNA]</scope>
    <source>
        <strain evidence="2">51987-8</strain>
    </source>
</reference>
<keyword evidence="3" id="KW-1185">Reference proteome</keyword>
<sequence length="869" mass="97272">MFEPCETGTLKRAASASPPPDEDDAERYFKRLRTAVHDLWPEKEHRSQDKQVRRILGSDPLSKDDKWQMVTILGTVVAVGKERDPDLVTDDTRGFLPSVTTDDSLRGLLAACHASGSYCRIRSLQFYRKPHVKFDFRQHWDPTECAQEIATEKSWETGFLGDNASALWDHITKHFRGRDADDREYAHYVAIVQSSGMGKTRTVDELSKTRFVIPMNLTSNKGTGYPPPDKDVLQFFSCPGGQENINRRICCFLEALFENTSEVLQEEFEGLAYDDVAPQFRERMTERQEFYKPNRFRARFYSAVVESAKRKVETLESLKRDSPVLDRVTLLQALTQLVHILLGESNEPPLEEQPSTPKDGPLVILAFDGAHMLTPNLAYTPLHEPWSTLSELQDVLRALNHLSCFSIFVSLTETISSVKSGMWSERSRSALAEESRSKLAQIQPFSNLGFDVLAVKVSLDSSWDLEKVTELSHMAHLGRPLFGTRYDCGNKMVRRCLLDYAGLKLLMANVSGLKEFSLDQKFACLAQRIPLEFNSETTVDQSAQQKKQVHEHMRVCLGVDSAFEKMETVSASEPLLSEAAYGIMSPSPYQPSFNAPEALQWVLRGFSVHQGKRGELLTMLLLTLARDKAVAASGSPIISLTSFLCGSLFTVDDTLRQLSADFPNAKMHFNHFVKTRQTAVIKADRLLLLATRGAAVHIANSDFVVDGINPFLCNNTTFSRNNLGLILWRADNNPRFTGTPHRALFGLMDPYFIGVLDEEGNVDSAVPLIKIVFALGAEVPSLSVTRKPPSSEYNAVVYEIWCAGLSPLCLPVVESGLGWNELLRMSYPRRTSSYMGRDVHGELGRVMNPGVASDDGYWKAWVCSGVPSD</sequence>
<dbReference type="PANTHER" id="PTHR33266:SF1">
    <property type="entry name" value="F-BOX DOMAIN-CONTAINING PROTEIN"/>
    <property type="match status" value="1"/>
</dbReference>
<dbReference type="OrthoDB" id="107110at2759"/>
<feature type="region of interest" description="Disordered" evidence="1">
    <location>
        <begin position="1"/>
        <end position="24"/>
    </location>
</feature>
<evidence type="ECO:0000313" key="2">
    <source>
        <dbReference type="EMBL" id="RDB17311.1"/>
    </source>
</evidence>
<evidence type="ECO:0000256" key="1">
    <source>
        <dbReference type="SAM" id="MobiDB-lite"/>
    </source>
</evidence>
<organism evidence="2 3">
    <name type="scientific">Hypsizygus marmoreus</name>
    <name type="common">White beech mushroom</name>
    <name type="synonym">Agaricus marmoreus</name>
    <dbReference type="NCBI Taxonomy" id="39966"/>
    <lineage>
        <taxon>Eukaryota</taxon>
        <taxon>Fungi</taxon>
        <taxon>Dikarya</taxon>
        <taxon>Basidiomycota</taxon>
        <taxon>Agaricomycotina</taxon>
        <taxon>Agaricomycetes</taxon>
        <taxon>Agaricomycetidae</taxon>
        <taxon>Agaricales</taxon>
        <taxon>Tricholomatineae</taxon>
        <taxon>Lyophyllaceae</taxon>
        <taxon>Hypsizygus</taxon>
    </lineage>
</organism>
<proteinExistence type="predicted"/>
<dbReference type="AlphaFoldDB" id="A0A369J5I6"/>
<accession>A0A369J5I6</accession>